<evidence type="ECO:0000313" key="2">
    <source>
        <dbReference type="Proteomes" id="UP000435913"/>
    </source>
</evidence>
<sequence length="139" mass="16363">MRIETKEVRDGLHNGKYFWICHYNQPDLNKKPLRNIPPTKVLVCSNEDLPKNKRVYYSESHFKEIGKNGKPKSRVISPVDNTGYRSHCGNELYVFESESECRAQFSEQVKEVISRVDFEIKTAQTMWINRKIDLENLLK</sequence>
<name>A0A6B9J3T4_9CAUD</name>
<organism evidence="1 2">
    <name type="scientific">Vibrio phage NF</name>
    <dbReference type="NCBI Taxonomy" id="2686202"/>
    <lineage>
        <taxon>Viruses</taxon>
        <taxon>Duplodnaviria</taxon>
        <taxon>Heunggongvirae</taxon>
        <taxon>Uroviricota</taxon>
        <taxon>Caudoviricetes</taxon>
        <taxon>Enfavirus</taxon>
        <taxon>Enfavirus NF</taxon>
    </lineage>
</organism>
<dbReference type="KEGG" id="vg:77925326"/>
<accession>A0A6B9J3T4</accession>
<protein>
    <submittedName>
        <fullName evidence="1">Uncharacterized protein</fullName>
    </submittedName>
</protein>
<keyword evidence="2" id="KW-1185">Reference proteome</keyword>
<dbReference type="Proteomes" id="UP000435913">
    <property type="component" value="Segment"/>
</dbReference>
<reference evidence="1" key="1">
    <citation type="submission" date="2019-12" db="EMBL/GenBank/DDBJ databases">
        <title>Isolation and complete genomic sequence of bacteriophage NF: A novel Vibrio alginolyticus phage isolated from the coastal water of Qingdao, China.</title>
        <authorList>
            <person name="Zhang X."/>
        </authorList>
    </citation>
    <scope>NUCLEOTIDE SEQUENCE [LARGE SCALE GENOMIC DNA]</scope>
</reference>
<dbReference type="GeneID" id="77925326"/>
<evidence type="ECO:0000313" key="1">
    <source>
        <dbReference type="EMBL" id="QGZ13248.1"/>
    </source>
</evidence>
<dbReference type="EMBL" id="MN812722">
    <property type="protein sequence ID" value="QGZ13248.1"/>
    <property type="molecule type" value="Genomic_DNA"/>
</dbReference>
<dbReference type="RefSeq" id="YP_010649766.1">
    <property type="nucleotide sequence ID" value="NC_070773.1"/>
</dbReference>
<proteinExistence type="predicted"/>